<gene>
    <name evidence="1" type="ORF">GPUH_LOCUS19727</name>
</gene>
<keyword evidence="2" id="KW-1185">Reference proteome</keyword>
<accession>A0A183EFI3</accession>
<evidence type="ECO:0000313" key="3">
    <source>
        <dbReference type="WBParaSite" id="GPUH_0001974901-mRNA-1"/>
    </source>
</evidence>
<evidence type="ECO:0000313" key="1">
    <source>
        <dbReference type="EMBL" id="VDN34438.1"/>
    </source>
</evidence>
<sequence>MFGFKCEVVFFSEQRCASVAVRMFGGVIFVPRNFNRITGAADGTGNVGGLEAHLTAEFDPMPLPLL</sequence>
<dbReference type="Proteomes" id="UP000271098">
    <property type="component" value="Unassembled WGS sequence"/>
</dbReference>
<dbReference type="AlphaFoldDB" id="A0A183EFI3"/>
<evidence type="ECO:0000313" key="2">
    <source>
        <dbReference type="Proteomes" id="UP000271098"/>
    </source>
</evidence>
<reference evidence="3" key="1">
    <citation type="submission" date="2016-06" db="UniProtKB">
        <authorList>
            <consortium name="WormBaseParasite"/>
        </authorList>
    </citation>
    <scope>IDENTIFICATION</scope>
</reference>
<dbReference type="WBParaSite" id="GPUH_0001974901-mRNA-1">
    <property type="protein sequence ID" value="GPUH_0001974901-mRNA-1"/>
    <property type="gene ID" value="GPUH_0001974901"/>
</dbReference>
<protein>
    <submittedName>
        <fullName evidence="1 3">Uncharacterized protein</fullName>
    </submittedName>
</protein>
<name>A0A183EFI3_9BILA</name>
<dbReference type="EMBL" id="UYRT01089034">
    <property type="protein sequence ID" value="VDN34438.1"/>
    <property type="molecule type" value="Genomic_DNA"/>
</dbReference>
<proteinExistence type="predicted"/>
<reference evidence="1 2" key="2">
    <citation type="submission" date="2018-11" db="EMBL/GenBank/DDBJ databases">
        <authorList>
            <consortium name="Pathogen Informatics"/>
        </authorList>
    </citation>
    <scope>NUCLEOTIDE SEQUENCE [LARGE SCALE GENOMIC DNA]</scope>
</reference>
<organism evidence="3">
    <name type="scientific">Gongylonema pulchrum</name>
    <dbReference type="NCBI Taxonomy" id="637853"/>
    <lineage>
        <taxon>Eukaryota</taxon>
        <taxon>Metazoa</taxon>
        <taxon>Ecdysozoa</taxon>
        <taxon>Nematoda</taxon>
        <taxon>Chromadorea</taxon>
        <taxon>Rhabditida</taxon>
        <taxon>Spirurina</taxon>
        <taxon>Spiruromorpha</taxon>
        <taxon>Spiruroidea</taxon>
        <taxon>Gongylonematidae</taxon>
        <taxon>Gongylonema</taxon>
    </lineage>
</organism>